<dbReference type="AlphaFoldDB" id="A0A917B8M0"/>
<feature type="transmembrane region" description="Helical" evidence="6">
    <location>
        <begin position="20"/>
        <end position="40"/>
    </location>
</feature>
<proteinExistence type="inferred from homology"/>
<sequence>MYDTVTEGMLGWQFLRTRRWLAFISAAILFAIACFFLSQWQFDRGQQAEADNRVVAANWAASPVPLEQALPALSTYDVSQNWQRVSMSGVYRTDEQLVVRNRSNGSDNGFEVVTPLQLSDGSIFLVDRGWVAPSPTDPLAPATIPSPAAGTVSVLAQLRPSEASNGTKSGNQVSSITLPLLQQTFGADLYTGAYGVLDSETPAAETPLQSIQTTMPTEDVGTHYSYALQWLFFALIGFFALGLGMRNEHRRLNSDDPDEQLRAAERVRKRATKAFTDEELEDEEIDGFLPLTRWGAPTGSALPPAAAPRAALHTTQPPEPTTPPIFIIDSADKPDEDDS</sequence>
<evidence type="ECO:0000313" key="8">
    <source>
        <dbReference type="EMBL" id="GGF31644.1"/>
    </source>
</evidence>
<evidence type="ECO:0000256" key="6">
    <source>
        <dbReference type="RuleBase" id="RU363076"/>
    </source>
</evidence>
<dbReference type="GO" id="GO:0005886">
    <property type="term" value="C:plasma membrane"/>
    <property type="evidence" value="ECO:0007669"/>
    <property type="project" value="UniProtKB-SubCell"/>
</dbReference>
<evidence type="ECO:0000256" key="7">
    <source>
        <dbReference type="SAM" id="MobiDB-lite"/>
    </source>
</evidence>
<comment type="caution">
    <text evidence="8">The sequence shown here is derived from an EMBL/GenBank/DDBJ whole genome shotgun (WGS) entry which is preliminary data.</text>
</comment>
<comment type="subcellular location">
    <subcellularLocation>
        <location evidence="6">Cell membrane</location>
        <topology evidence="6">Multi-pass membrane protein</topology>
    </subcellularLocation>
    <subcellularLocation>
        <location evidence="1">Membrane</location>
    </subcellularLocation>
</comment>
<evidence type="ECO:0000256" key="2">
    <source>
        <dbReference type="ARBA" id="ARBA00007165"/>
    </source>
</evidence>
<keyword evidence="3 6" id="KW-0812">Transmembrane</keyword>
<feature type="compositionally biased region" description="Low complexity" evidence="7">
    <location>
        <begin position="301"/>
        <end position="316"/>
    </location>
</feature>
<keyword evidence="4 6" id="KW-1133">Transmembrane helix</keyword>
<dbReference type="InterPro" id="IPR045214">
    <property type="entry name" value="Surf1/Surf4"/>
</dbReference>
<dbReference type="CDD" id="cd06662">
    <property type="entry name" value="SURF1"/>
    <property type="match status" value="1"/>
</dbReference>
<feature type="region of interest" description="Disordered" evidence="7">
    <location>
        <begin position="291"/>
        <end position="339"/>
    </location>
</feature>
<keyword evidence="9" id="KW-1185">Reference proteome</keyword>
<dbReference type="PANTHER" id="PTHR23427:SF2">
    <property type="entry name" value="SURFEIT LOCUS PROTEIN 1"/>
    <property type="match status" value="1"/>
</dbReference>
<dbReference type="Proteomes" id="UP000598775">
    <property type="component" value="Unassembled WGS sequence"/>
</dbReference>
<feature type="transmembrane region" description="Helical" evidence="6">
    <location>
        <begin position="224"/>
        <end position="244"/>
    </location>
</feature>
<dbReference type="PROSITE" id="PS50895">
    <property type="entry name" value="SURF1"/>
    <property type="match status" value="1"/>
</dbReference>
<evidence type="ECO:0000256" key="3">
    <source>
        <dbReference type="ARBA" id="ARBA00022692"/>
    </source>
</evidence>
<evidence type="ECO:0000256" key="4">
    <source>
        <dbReference type="ARBA" id="ARBA00022989"/>
    </source>
</evidence>
<keyword evidence="6" id="KW-1003">Cell membrane</keyword>
<comment type="similarity">
    <text evidence="2 6">Belongs to the SURF1 family.</text>
</comment>
<dbReference type="EMBL" id="BMGP01000004">
    <property type="protein sequence ID" value="GGF31644.1"/>
    <property type="molecule type" value="Genomic_DNA"/>
</dbReference>
<organism evidence="8 9">
    <name type="scientific">Subtercola lobariae</name>
    <dbReference type="NCBI Taxonomy" id="1588641"/>
    <lineage>
        <taxon>Bacteria</taxon>
        <taxon>Bacillati</taxon>
        <taxon>Actinomycetota</taxon>
        <taxon>Actinomycetes</taxon>
        <taxon>Micrococcales</taxon>
        <taxon>Microbacteriaceae</taxon>
        <taxon>Subtercola</taxon>
    </lineage>
</organism>
<keyword evidence="5 6" id="KW-0472">Membrane</keyword>
<evidence type="ECO:0000256" key="1">
    <source>
        <dbReference type="ARBA" id="ARBA00004370"/>
    </source>
</evidence>
<name>A0A917B8M0_9MICO</name>
<dbReference type="Pfam" id="PF02104">
    <property type="entry name" value="SURF1"/>
    <property type="match status" value="1"/>
</dbReference>
<dbReference type="PANTHER" id="PTHR23427">
    <property type="entry name" value="SURFEIT LOCUS PROTEIN"/>
    <property type="match status" value="1"/>
</dbReference>
<evidence type="ECO:0000256" key="5">
    <source>
        <dbReference type="ARBA" id="ARBA00023136"/>
    </source>
</evidence>
<dbReference type="InterPro" id="IPR002994">
    <property type="entry name" value="Surf1/Shy1"/>
</dbReference>
<accession>A0A917B8M0</accession>
<protein>
    <recommendedName>
        <fullName evidence="6">SURF1-like protein</fullName>
    </recommendedName>
</protein>
<evidence type="ECO:0000313" key="9">
    <source>
        <dbReference type="Proteomes" id="UP000598775"/>
    </source>
</evidence>
<gene>
    <name evidence="8" type="ORF">GCM10011399_26020</name>
</gene>
<reference evidence="8 9" key="1">
    <citation type="journal article" date="2014" name="Int. J. Syst. Evol. Microbiol.">
        <title>Complete genome sequence of Corynebacterium casei LMG S-19264T (=DSM 44701T), isolated from a smear-ripened cheese.</title>
        <authorList>
            <consortium name="US DOE Joint Genome Institute (JGI-PGF)"/>
            <person name="Walter F."/>
            <person name="Albersmeier A."/>
            <person name="Kalinowski J."/>
            <person name="Ruckert C."/>
        </authorList>
    </citation>
    <scope>NUCLEOTIDE SEQUENCE [LARGE SCALE GENOMIC DNA]</scope>
    <source>
        <strain evidence="8 9">CGMCC 1.12976</strain>
    </source>
</reference>